<accession>A0A383ANG0</accession>
<evidence type="ECO:0000256" key="2">
    <source>
        <dbReference type="ARBA" id="ARBA00022679"/>
    </source>
</evidence>
<dbReference type="SUPFAM" id="SSF47648">
    <property type="entry name" value="Nucleoside phosphorylase/phosphoribosyltransferase N-terminal domain"/>
    <property type="match status" value="1"/>
</dbReference>
<dbReference type="GO" id="GO:0016757">
    <property type="term" value="F:glycosyltransferase activity"/>
    <property type="evidence" value="ECO:0007669"/>
    <property type="project" value="UniProtKB-KW"/>
</dbReference>
<dbReference type="Pfam" id="PF02885">
    <property type="entry name" value="Glycos_trans_3N"/>
    <property type="match status" value="1"/>
</dbReference>
<name>A0A383ANG0_9ZZZZ</name>
<protein>
    <recommendedName>
        <fullName evidence="3">Glycosyl transferase family 3 N-terminal domain-containing protein</fullName>
    </recommendedName>
</protein>
<dbReference type="Gene3D" id="1.20.970.10">
    <property type="entry name" value="Transferase, Pyrimidine Nucleoside Phosphorylase, Chain C"/>
    <property type="match status" value="1"/>
</dbReference>
<organism evidence="4">
    <name type="scientific">marine metagenome</name>
    <dbReference type="NCBI Taxonomy" id="408172"/>
    <lineage>
        <taxon>unclassified sequences</taxon>
        <taxon>metagenomes</taxon>
        <taxon>ecological metagenomes</taxon>
    </lineage>
</organism>
<keyword evidence="2" id="KW-0808">Transferase</keyword>
<reference evidence="4" key="1">
    <citation type="submission" date="2018-05" db="EMBL/GenBank/DDBJ databases">
        <authorList>
            <person name="Lanie J.A."/>
            <person name="Ng W.-L."/>
            <person name="Kazmierczak K.M."/>
            <person name="Andrzejewski T.M."/>
            <person name="Davidsen T.M."/>
            <person name="Wayne K.J."/>
            <person name="Tettelin H."/>
            <person name="Glass J.I."/>
            <person name="Rusch D."/>
            <person name="Podicherti R."/>
            <person name="Tsui H.-C.T."/>
            <person name="Winkler M.E."/>
        </authorList>
    </citation>
    <scope>NUCLEOTIDE SEQUENCE</scope>
</reference>
<keyword evidence="1" id="KW-0328">Glycosyltransferase</keyword>
<evidence type="ECO:0000313" key="4">
    <source>
        <dbReference type="EMBL" id="SVE08745.1"/>
    </source>
</evidence>
<proteinExistence type="predicted"/>
<feature type="non-terminal residue" evidence="4">
    <location>
        <position position="53"/>
    </location>
</feature>
<evidence type="ECO:0000259" key="3">
    <source>
        <dbReference type="Pfam" id="PF02885"/>
    </source>
</evidence>
<gene>
    <name evidence="4" type="ORF">METZ01_LOCUS461599</name>
</gene>
<feature type="domain" description="Glycosyl transferase family 3 N-terminal" evidence="3">
    <location>
        <begin position="1"/>
        <end position="42"/>
    </location>
</feature>
<evidence type="ECO:0000256" key="1">
    <source>
        <dbReference type="ARBA" id="ARBA00022676"/>
    </source>
</evidence>
<sequence length="53" mass="5689">MTEIMEGEVTDSQLAAFLTALRVKGETVAEIVGAARVMRAKAEKLNIKSTPLV</sequence>
<dbReference type="InterPro" id="IPR036320">
    <property type="entry name" value="Glycosyl_Trfase_fam3_N_dom_sf"/>
</dbReference>
<dbReference type="AlphaFoldDB" id="A0A383ANG0"/>
<dbReference type="InterPro" id="IPR017459">
    <property type="entry name" value="Glycosyl_Trfase_fam3_N_dom"/>
</dbReference>
<dbReference type="EMBL" id="UINC01193232">
    <property type="protein sequence ID" value="SVE08745.1"/>
    <property type="molecule type" value="Genomic_DNA"/>
</dbReference>